<dbReference type="AlphaFoldDB" id="A0A3M2SLK6"/>
<accession>A0A3M2SLK6</accession>
<evidence type="ECO:0000313" key="6">
    <source>
        <dbReference type="Proteomes" id="UP000277212"/>
    </source>
</evidence>
<dbReference type="InterPro" id="IPR025110">
    <property type="entry name" value="AMP-bd_C"/>
</dbReference>
<evidence type="ECO:0000256" key="2">
    <source>
        <dbReference type="SAM" id="Phobius"/>
    </source>
</evidence>
<dbReference type="Gene3D" id="2.30.38.10">
    <property type="entry name" value="Luciferase, Domain 3"/>
    <property type="match status" value="1"/>
</dbReference>
<keyword evidence="6" id="KW-1185">Reference proteome</keyword>
<comment type="caution">
    <text evidence="5">The sequence shown here is derived from an EMBL/GenBank/DDBJ whole genome shotgun (WGS) entry which is preliminary data.</text>
</comment>
<comment type="similarity">
    <text evidence="1">Belongs to the ATP-dependent AMP-binding enzyme family.</text>
</comment>
<dbReference type="Gene3D" id="3.30.300.30">
    <property type="match status" value="1"/>
</dbReference>
<feature type="domain" description="AMP-dependent synthetase/ligase" evidence="3">
    <location>
        <begin position="29"/>
        <end position="403"/>
    </location>
</feature>
<dbReference type="OrthoDB" id="6509636at2759"/>
<dbReference type="GO" id="GO:0016405">
    <property type="term" value="F:CoA-ligase activity"/>
    <property type="evidence" value="ECO:0007669"/>
    <property type="project" value="TreeGrafter"/>
</dbReference>
<dbReference type="Gene3D" id="3.40.50.980">
    <property type="match status" value="2"/>
</dbReference>
<dbReference type="STRING" id="2010991.A0A3M2SLK6"/>
<protein>
    <recommendedName>
        <fullName evidence="7">AMP-dependent synthetase/ligase domain-containing protein</fullName>
    </recommendedName>
</protein>
<dbReference type="PANTHER" id="PTHR24096">
    <property type="entry name" value="LONG-CHAIN-FATTY-ACID--COA LIGASE"/>
    <property type="match status" value="1"/>
</dbReference>
<dbReference type="Pfam" id="PF13193">
    <property type="entry name" value="AMP-binding_C"/>
    <property type="match status" value="1"/>
</dbReference>
<dbReference type="InterPro" id="IPR045851">
    <property type="entry name" value="AMP-bd_C_sf"/>
</dbReference>
<keyword evidence="2" id="KW-0812">Transmembrane</keyword>
<proteinExistence type="inferred from homology"/>
<dbReference type="PROSITE" id="PS00455">
    <property type="entry name" value="AMP_BINDING"/>
    <property type="match status" value="1"/>
</dbReference>
<dbReference type="Pfam" id="PF00501">
    <property type="entry name" value="AMP-binding"/>
    <property type="match status" value="1"/>
</dbReference>
<organism evidence="5 6">
    <name type="scientific">Fusarium kuroshium</name>
    <dbReference type="NCBI Taxonomy" id="2010991"/>
    <lineage>
        <taxon>Eukaryota</taxon>
        <taxon>Fungi</taxon>
        <taxon>Dikarya</taxon>
        <taxon>Ascomycota</taxon>
        <taxon>Pezizomycotina</taxon>
        <taxon>Sordariomycetes</taxon>
        <taxon>Hypocreomycetidae</taxon>
        <taxon>Hypocreales</taxon>
        <taxon>Nectriaceae</taxon>
        <taxon>Fusarium</taxon>
        <taxon>Fusarium solani species complex</taxon>
    </lineage>
</organism>
<evidence type="ECO:0000313" key="5">
    <source>
        <dbReference type="EMBL" id="RMJ18443.1"/>
    </source>
</evidence>
<keyword evidence="2" id="KW-0472">Membrane</keyword>
<keyword evidence="2" id="KW-1133">Transmembrane helix</keyword>
<dbReference type="FunFam" id="3.30.300.30:FF:000007">
    <property type="entry name" value="4-coumarate--CoA ligase 2"/>
    <property type="match status" value="1"/>
</dbReference>
<dbReference type="SUPFAM" id="SSF56801">
    <property type="entry name" value="Acetyl-CoA synthetase-like"/>
    <property type="match status" value="1"/>
</dbReference>
<gene>
    <name evidence="5" type="ORF">CDV36_001937</name>
</gene>
<evidence type="ECO:0000259" key="3">
    <source>
        <dbReference type="Pfam" id="PF00501"/>
    </source>
</evidence>
<dbReference type="PANTHER" id="PTHR24096:SF424">
    <property type="entry name" value="ACETYL-COA SYNTHETASE-LIKE PROTEIN-RELATED"/>
    <property type="match status" value="1"/>
</dbReference>
<sequence>MPIPSRWSANIPNVSLPTWMFGDPSSPLPGYTAYVNINQPDTDTLSFEDYRLWSKRIALGLENAGLRPGDRVLFFGGNHLLFPCIFMGVIMAGGIFTGVNPAFTTQELTYLLEDRGPAFFIAKSDVLGVAIDATERLGLPRSRIYVFDDSTVDRPSSDSLGERHWSQLLADEKDAQSYQWIDPIDPASTTCCLNYSSGTSGLPKGVETTHSNYVATGEAAMVRRSLEKKTDQPHRALCFLPLYHAAAQTVYAIDYPKMGVTTYMMPGFNFPQMLECIARFAITELLVAPPIVQALTSPLARKYNLNSVKAIFSGTSPLPPKLALQAEQLWPNGQVRIQQAWGMTELTGVGAVWDTSSDPIPSSVGEIVPNGTIKLMDGEKEITQPHVPGEIWFSGPVVMKGYWNNPEATRETIIEEDGVRWLKTGDLAYVDSFDAGARIFLIDRTKELIKVKGLQVAPAELEAVLLECPGVADAGVVGVQLADGEAPRAYVVKTSNSTVTGQEITRWVEERLSEFKWLKGGVAFVNSIPRNPSGKILRRVLREKAAEEMGVV</sequence>
<feature type="domain" description="AMP-binding enzyme C-terminal" evidence="4">
    <location>
        <begin position="460"/>
        <end position="535"/>
    </location>
</feature>
<evidence type="ECO:0000259" key="4">
    <source>
        <dbReference type="Pfam" id="PF13193"/>
    </source>
</evidence>
<dbReference type="Proteomes" id="UP000277212">
    <property type="component" value="Unassembled WGS sequence"/>
</dbReference>
<dbReference type="InterPro" id="IPR020845">
    <property type="entry name" value="AMP-binding_CS"/>
</dbReference>
<dbReference type="EMBL" id="NKUJ01000019">
    <property type="protein sequence ID" value="RMJ18443.1"/>
    <property type="molecule type" value="Genomic_DNA"/>
</dbReference>
<dbReference type="InterPro" id="IPR000873">
    <property type="entry name" value="AMP-dep_synth/lig_dom"/>
</dbReference>
<feature type="transmembrane region" description="Helical" evidence="2">
    <location>
        <begin position="80"/>
        <end position="99"/>
    </location>
</feature>
<evidence type="ECO:0008006" key="7">
    <source>
        <dbReference type="Google" id="ProtNLM"/>
    </source>
</evidence>
<name>A0A3M2SLK6_9HYPO</name>
<reference evidence="5 6" key="1">
    <citation type="submission" date="2017-06" db="EMBL/GenBank/DDBJ databases">
        <title>Comparative genomic analysis of Ambrosia Fusariam Clade fungi.</title>
        <authorList>
            <person name="Stajich J.E."/>
            <person name="Carrillo J."/>
            <person name="Kijimoto T."/>
            <person name="Eskalen A."/>
            <person name="O'Donnell K."/>
            <person name="Kasson M."/>
        </authorList>
    </citation>
    <scope>NUCLEOTIDE SEQUENCE [LARGE SCALE GENOMIC DNA]</scope>
    <source>
        <strain evidence="5">UCR3666</strain>
    </source>
</reference>
<evidence type="ECO:0000256" key="1">
    <source>
        <dbReference type="ARBA" id="ARBA00006432"/>
    </source>
</evidence>